<name>A0ABW5DPS1_9PROT</name>
<comment type="caution">
    <text evidence="8">The sequence shown here is derived from an EMBL/GenBank/DDBJ whole genome shotgun (WGS) entry which is preliminary data.</text>
</comment>
<dbReference type="Pfam" id="PF01895">
    <property type="entry name" value="PhoU"/>
    <property type="match status" value="1"/>
</dbReference>
<dbReference type="PANTHER" id="PTHR10010:SF46">
    <property type="entry name" value="SODIUM-DEPENDENT PHOSPHATE TRANSPORT PROTEIN 2B"/>
    <property type="match status" value="1"/>
</dbReference>
<dbReference type="Proteomes" id="UP001597295">
    <property type="component" value="Unassembled WGS sequence"/>
</dbReference>
<feature type="domain" description="PhoU" evidence="7">
    <location>
        <begin position="343"/>
        <end position="422"/>
    </location>
</feature>
<dbReference type="Pfam" id="PF02690">
    <property type="entry name" value="Na_Pi_cotrans"/>
    <property type="match status" value="2"/>
</dbReference>
<evidence type="ECO:0000256" key="1">
    <source>
        <dbReference type="ARBA" id="ARBA00004651"/>
    </source>
</evidence>
<feature type="transmembrane region" description="Helical" evidence="6">
    <location>
        <begin position="110"/>
        <end position="126"/>
    </location>
</feature>
<dbReference type="SUPFAM" id="SSF109755">
    <property type="entry name" value="PhoU-like"/>
    <property type="match status" value="1"/>
</dbReference>
<gene>
    <name evidence="8" type="ORF">ACFSM5_09515</name>
</gene>
<proteinExistence type="predicted"/>
<evidence type="ECO:0000256" key="6">
    <source>
        <dbReference type="SAM" id="Phobius"/>
    </source>
</evidence>
<reference evidence="9" key="1">
    <citation type="journal article" date="2019" name="Int. J. Syst. Evol. Microbiol.">
        <title>The Global Catalogue of Microorganisms (GCM) 10K type strain sequencing project: providing services to taxonomists for standard genome sequencing and annotation.</title>
        <authorList>
            <consortium name="The Broad Institute Genomics Platform"/>
            <consortium name="The Broad Institute Genome Sequencing Center for Infectious Disease"/>
            <person name="Wu L."/>
            <person name="Ma J."/>
        </authorList>
    </citation>
    <scope>NUCLEOTIDE SEQUENCE [LARGE SCALE GENOMIC DNA]</scope>
    <source>
        <strain evidence="9">CGMCC 1.19062</strain>
    </source>
</reference>
<feature type="transmembrane region" description="Helical" evidence="6">
    <location>
        <begin position="247"/>
        <end position="268"/>
    </location>
</feature>
<feature type="transmembrane region" description="Helical" evidence="6">
    <location>
        <begin position="80"/>
        <end position="104"/>
    </location>
</feature>
<keyword evidence="2" id="KW-1003">Cell membrane</keyword>
<evidence type="ECO:0000259" key="7">
    <source>
        <dbReference type="Pfam" id="PF01895"/>
    </source>
</evidence>
<keyword evidence="5 6" id="KW-0472">Membrane</keyword>
<dbReference type="RefSeq" id="WP_379876095.1">
    <property type="nucleotide sequence ID" value="NZ_JBHUIP010000009.1"/>
</dbReference>
<dbReference type="InterPro" id="IPR003841">
    <property type="entry name" value="Na/Pi_transpt"/>
</dbReference>
<dbReference type="NCBIfam" id="NF037997">
    <property type="entry name" value="Na_Pi_symport"/>
    <property type="match status" value="1"/>
</dbReference>
<dbReference type="NCBIfam" id="TIGR00704">
    <property type="entry name" value="NaPi_cotrn_rel"/>
    <property type="match status" value="1"/>
</dbReference>
<feature type="transmembrane region" description="Helical" evidence="6">
    <location>
        <begin position="176"/>
        <end position="202"/>
    </location>
</feature>
<evidence type="ECO:0000313" key="8">
    <source>
        <dbReference type="EMBL" id="MFD2263123.1"/>
    </source>
</evidence>
<dbReference type="EMBL" id="JBHUIP010000009">
    <property type="protein sequence ID" value="MFD2263123.1"/>
    <property type="molecule type" value="Genomic_DNA"/>
</dbReference>
<sequence>MANASMVLVDLLGAVALLLWGMRMVKTGVIRAYGADLRAIIGRATANRVTAYGSGIIVTAILQSATATALMTTSFAARGLIVLPMALAVMLGADLGSTLVAQALSFRFDHLPAIFILIGVFTFLSASASRAKDVGRAVLGLGLMLLSLKLISAASMPLREAETLKLVLNAMGDDVLLVLIGALMTWLAHSSLAMVLLVVTLADGGVVDMHKAMVLVLGANLGGMIPPILAALSEGSAPAKRIAFGNAAFKIIMVLITIPFLGLIAPFIQELASDTGRQLVHFHTAFNLALGCTFILLIGPASRLVTRFIPEKVGETPGAALYLDRTTLDTPSLALTCAEREALRMGDTVGRMLNMSMDALTKDDRRLISELEAMDDQVDRLHEAIKLFVTDITRTILDESEGMRATEILAFSTNLEHIGDIIDKNLMELARKRLKHKLSFSPEGEAELRALHGQVAANLQRALGVFMSSEVKIARQLLDDKVRVRDAEWASAQSHLARLRQGRAESIESSALHLDVLSDLKRIHSHICAVAYPVLERAGELRPTRLIEGDKTSASAV</sequence>
<dbReference type="InterPro" id="IPR004633">
    <property type="entry name" value="NaPi_cotrn-rel/YqeW-like"/>
</dbReference>
<accession>A0ABW5DPS1</accession>
<evidence type="ECO:0000256" key="5">
    <source>
        <dbReference type="ARBA" id="ARBA00023136"/>
    </source>
</evidence>
<dbReference type="InterPro" id="IPR038078">
    <property type="entry name" value="PhoU-like_sf"/>
</dbReference>
<dbReference type="Gene3D" id="1.20.58.220">
    <property type="entry name" value="Phosphate transport system protein phou homolog 2, domain 2"/>
    <property type="match status" value="1"/>
</dbReference>
<feature type="transmembrane region" description="Helical" evidence="6">
    <location>
        <begin position="214"/>
        <end position="232"/>
    </location>
</feature>
<protein>
    <submittedName>
        <fullName evidence="8">Na/Pi cotransporter family protein</fullName>
    </submittedName>
</protein>
<evidence type="ECO:0000256" key="4">
    <source>
        <dbReference type="ARBA" id="ARBA00022989"/>
    </source>
</evidence>
<keyword evidence="9" id="KW-1185">Reference proteome</keyword>
<feature type="transmembrane region" description="Helical" evidence="6">
    <location>
        <begin position="138"/>
        <end position="156"/>
    </location>
</feature>
<evidence type="ECO:0000256" key="2">
    <source>
        <dbReference type="ARBA" id="ARBA00022475"/>
    </source>
</evidence>
<dbReference type="PANTHER" id="PTHR10010">
    <property type="entry name" value="SOLUTE CARRIER FAMILY 34 SODIUM PHOSPHATE , MEMBER 2-RELATED"/>
    <property type="match status" value="1"/>
</dbReference>
<evidence type="ECO:0000313" key="9">
    <source>
        <dbReference type="Proteomes" id="UP001597295"/>
    </source>
</evidence>
<keyword evidence="3 6" id="KW-0812">Transmembrane</keyword>
<organism evidence="8 9">
    <name type="scientific">Lacibacterium aquatile</name>
    <dbReference type="NCBI Taxonomy" id="1168082"/>
    <lineage>
        <taxon>Bacteria</taxon>
        <taxon>Pseudomonadati</taxon>
        <taxon>Pseudomonadota</taxon>
        <taxon>Alphaproteobacteria</taxon>
        <taxon>Rhodospirillales</taxon>
        <taxon>Rhodospirillaceae</taxon>
    </lineage>
</organism>
<comment type="subcellular location">
    <subcellularLocation>
        <location evidence="1">Cell membrane</location>
        <topology evidence="1">Multi-pass membrane protein</topology>
    </subcellularLocation>
</comment>
<keyword evidence="4 6" id="KW-1133">Transmembrane helix</keyword>
<feature type="transmembrane region" description="Helical" evidence="6">
    <location>
        <begin position="280"/>
        <end position="299"/>
    </location>
</feature>
<dbReference type="InterPro" id="IPR026022">
    <property type="entry name" value="PhoU_dom"/>
</dbReference>
<evidence type="ECO:0000256" key="3">
    <source>
        <dbReference type="ARBA" id="ARBA00022692"/>
    </source>
</evidence>